<proteinExistence type="inferred from homology"/>
<gene>
    <name evidence="5" type="ORF">ENS29_03480</name>
</gene>
<name>A0A7C4MM51_9BACT</name>
<dbReference type="EMBL" id="DSUH01000073">
    <property type="protein sequence ID" value="HGU31901.1"/>
    <property type="molecule type" value="Genomic_DNA"/>
</dbReference>
<dbReference type="GO" id="GO:0016757">
    <property type="term" value="F:glycosyltransferase activity"/>
    <property type="evidence" value="ECO:0007669"/>
    <property type="project" value="UniProtKB-KW"/>
</dbReference>
<comment type="similarity">
    <text evidence="1">Belongs to the glycosyltransferase 2 family.</text>
</comment>
<evidence type="ECO:0000256" key="3">
    <source>
        <dbReference type="ARBA" id="ARBA00022679"/>
    </source>
</evidence>
<dbReference type="PANTHER" id="PTHR43179:SF12">
    <property type="entry name" value="GALACTOFURANOSYLTRANSFERASE GLFT2"/>
    <property type="match status" value="1"/>
</dbReference>
<evidence type="ECO:0000256" key="2">
    <source>
        <dbReference type="ARBA" id="ARBA00022676"/>
    </source>
</evidence>
<evidence type="ECO:0000256" key="1">
    <source>
        <dbReference type="ARBA" id="ARBA00006739"/>
    </source>
</evidence>
<dbReference type="Pfam" id="PF00535">
    <property type="entry name" value="Glycos_transf_2"/>
    <property type="match status" value="1"/>
</dbReference>
<feature type="domain" description="Glycosyltransferase 2-like" evidence="4">
    <location>
        <begin position="5"/>
        <end position="122"/>
    </location>
</feature>
<organism evidence="5">
    <name type="scientific">Desulfatirhabdium butyrativorans</name>
    <dbReference type="NCBI Taxonomy" id="340467"/>
    <lineage>
        <taxon>Bacteria</taxon>
        <taxon>Pseudomonadati</taxon>
        <taxon>Thermodesulfobacteriota</taxon>
        <taxon>Desulfobacteria</taxon>
        <taxon>Desulfobacterales</taxon>
        <taxon>Desulfatirhabdiaceae</taxon>
        <taxon>Desulfatirhabdium</taxon>
    </lineage>
</organism>
<keyword evidence="3 5" id="KW-0808">Transferase</keyword>
<dbReference type="SUPFAM" id="SSF53448">
    <property type="entry name" value="Nucleotide-diphospho-sugar transferases"/>
    <property type="match status" value="1"/>
</dbReference>
<dbReference type="AlphaFoldDB" id="A0A7C4MM51"/>
<dbReference type="Gene3D" id="3.90.550.10">
    <property type="entry name" value="Spore Coat Polysaccharide Biosynthesis Protein SpsA, Chain A"/>
    <property type="match status" value="1"/>
</dbReference>
<evidence type="ECO:0000259" key="4">
    <source>
        <dbReference type="Pfam" id="PF00535"/>
    </source>
</evidence>
<keyword evidence="2" id="KW-0328">Glycosyltransferase</keyword>
<accession>A0A7C4MM51</accession>
<protein>
    <submittedName>
        <fullName evidence="5">Glycosyltransferase</fullName>
    </submittedName>
</protein>
<dbReference type="InterPro" id="IPR029044">
    <property type="entry name" value="Nucleotide-diphossugar_trans"/>
</dbReference>
<comment type="caution">
    <text evidence="5">The sequence shown here is derived from an EMBL/GenBank/DDBJ whole genome shotgun (WGS) entry which is preliminary data.</text>
</comment>
<reference evidence="5" key="1">
    <citation type="journal article" date="2020" name="mSystems">
        <title>Genome- and Community-Level Interaction Insights into Carbon Utilization and Element Cycling Functions of Hydrothermarchaeota in Hydrothermal Sediment.</title>
        <authorList>
            <person name="Zhou Z."/>
            <person name="Liu Y."/>
            <person name="Xu W."/>
            <person name="Pan J."/>
            <person name="Luo Z.H."/>
            <person name="Li M."/>
        </authorList>
    </citation>
    <scope>NUCLEOTIDE SEQUENCE [LARGE SCALE GENOMIC DNA]</scope>
    <source>
        <strain evidence="5">SpSt-477</strain>
    </source>
</reference>
<sequence length="329" mass="36563">MEVLIVVVSYNGETTIANTLNAALALDADAPILLIDNASQDRTRDVTRAMGSPRIRVLENEENLGVGAAFNIGIREAKAMEAKWLMLLDQDSEPKADALRVMQDALKAIQGSGLVQGTEAEETPTADRCRGRTAGRGGIGALFPTVRCKQYPEVVHYPMDWTGAGFEAVVPAQGLGAPTWITVDTAISSGALYRVAALEAVGGFNEGYFIDFVDHECHLRLREAGYRLWWVREAELRHDLGRIQQMTDSGLWIEHPPYRYYYMARNMVRGYWRFGGMRALWHLVGDMREHAGRLLANSRNATEAISWMRLGVLHGVLGKTGKLSSRFRL</sequence>
<evidence type="ECO:0000313" key="5">
    <source>
        <dbReference type="EMBL" id="HGU31901.1"/>
    </source>
</evidence>
<dbReference type="InterPro" id="IPR001173">
    <property type="entry name" value="Glyco_trans_2-like"/>
</dbReference>
<dbReference type="PANTHER" id="PTHR43179">
    <property type="entry name" value="RHAMNOSYLTRANSFERASE WBBL"/>
    <property type="match status" value="1"/>
</dbReference>